<keyword evidence="2" id="KW-1185">Reference proteome</keyword>
<accession>A0A369B2B4</accession>
<dbReference type="AlphaFoldDB" id="A0A369B2B4"/>
<comment type="caution">
    <text evidence="1">The sequence shown here is derived from an EMBL/GenBank/DDBJ whole genome shotgun (WGS) entry which is preliminary data.</text>
</comment>
<organism evidence="1 2">
    <name type="scientific">Vagococcus fluvialis</name>
    <dbReference type="NCBI Taxonomy" id="2738"/>
    <lineage>
        <taxon>Bacteria</taxon>
        <taxon>Bacillati</taxon>
        <taxon>Bacillota</taxon>
        <taxon>Bacilli</taxon>
        <taxon>Lactobacillales</taxon>
        <taxon>Enterococcaceae</taxon>
        <taxon>Vagococcus</taxon>
    </lineage>
</organism>
<dbReference type="GeneID" id="63145030"/>
<proteinExistence type="predicted"/>
<sequence>MEFKYPVIEAWVRTSNGYDWLEIDMIDYCDDSFLILDAIGNEKYYKLSEHDLRVGREVITCKEG</sequence>
<protein>
    <submittedName>
        <fullName evidence="1">Uncharacterized protein</fullName>
    </submittedName>
</protein>
<dbReference type="Proteomes" id="UP000288197">
    <property type="component" value="Unassembled WGS sequence"/>
</dbReference>
<dbReference type="EMBL" id="NGJX01000002">
    <property type="protein sequence ID" value="RSU04409.1"/>
    <property type="molecule type" value="Genomic_DNA"/>
</dbReference>
<dbReference type="RefSeq" id="WP_114288400.1">
    <property type="nucleotide sequence ID" value="NZ_CP081459.1"/>
</dbReference>
<evidence type="ECO:0000313" key="2">
    <source>
        <dbReference type="Proteomes" id="UP000288197"/>
    </source>
</evidence>
<name>A0A369B2B4_9ENTE</name>
<reference evidence="1 2" key="1">
    <citation type="submission" date="2017-05" db="EMBL/GenBank/DDBJ databases">
        <title>Vagococcus spp. assemblies.</title>
        <authorList>
            <person name="Gulvik C.A."/>
        </authorList>
    </citation>
    <scope>NUCLEOTIDE SEQUENCE [LARGE SCALE GENOMIC DNA]</scope>
    <source>
        <strain evidence="1 2">NCFB 2497</strain>
    </source>
</reference>
<evidence type="ECO:0000313" key="1">
    <source>
        <dbReference type="EMBL" id="RSU04409.1"/>
    </source>
</evidence>
<gene>
    <name evidence="1" type="ORF">CBF32_03255</name>
</gene>